<feature type="compositionally biased region" description="Basic and acidic residues" evidence="1">
    <location>
        <begin position="38"/>
        <end position="48"/>
    </location>
</feature>
<dbReference type="OrthoDB" id="378345at2759"/>
<feature type="region of interest" description="Disordered" evidence="1">
    <location>
        <begin position="1"/>
        <end position="192"/>
    </location>
</feature>
<dbReference type="InterPro" id="IPR035979">
    <property type="entry name" value="RBD_domain_sf"/>
</dbReference>
<dbReference type="RefSeq" id="XP_028545864.1">
    <property type="nucleotide sequence ID" value="XM_028690063.1"/>
</dbReference>
<dbReference type="AlphaFoldDB" id="A0A1Y1JPA3"/>
<feature type="compositionally biased region" description="Basic and acidic residues" evidence="1">
    <location>
        <begin position="182"/>
        <end position="192"/>
    </location>
</feature>
<feature type="compositionally biased region" description="Low complexity" evidence="1">
    <location>
        <begin position="171"/>
        <end position="181"/>
    </location>
</feature>
<dbReference type="OMA" id="RYDWMSS"/>
<dbReference type="GeneID" id="39750018"/>
<organism evidence="2 3">
    <name type="scientific">Plasmodium gonderi</name>
    <dbReference type="NCBI Taxonomy" id="77519"/>
    <lineage>
        <taxon>Eukaryota</taxon>
        <taxon>Sar</taxon>
        <taxon>Alveolata</taxon>
        <taxon>Apicomplexa</taxon>
        <taxon>Aconoidasida</taxon>
        <taxon>Haemosporida</taxon>
        <taxon>Plasmodiidae</taxon>
        <taxon>Plasmodium</taxon>
        <taxon>Plasmodium (Plasmodium)</taxon>
    </lineage>
</organism>
<feature type="compositionally biased region" description="Acidic residues" evidence="1">
    <location>
        <begin position="49"/>
        <end position="64"/>
    </location>
</feature>
<sequence>MLGKRKIGEAQQQKKKKKWIEELDDDSEEIDLDCLNNLKDDEKDNLEKGEDDALSDELHEEDGGNEIPNIAAKDDDKDITQNGNNKKKKRYDWMSSEDEDISSEEEEEEVMEEDEKGQGSDQSVGGENVKCKSETSLLEPHNTTEQDKFFENYSKTKDRIENGNVGDESGNESNAENNYAKNENKHKSNVNEKNSIDDCGHIEIIDNINKYSINPLDIKLEEIEHLVTYVYFNNIHFNCVTEHLVEFLENFTKDKIMQINSDKSTNYTIIYKNDEKNNDKVLINKFPHYGKLFVHVKNYQDVLRLLKLNETQFMGRIIKSTQAYKKKNSFFILQAPVHYKYFIQVVASEKSKNSLNYVWIR</sequence>
<feature type="compositionally biased region" description="Acidic residues" evidence="1">
    <location>
        <begin position="95"/>
        <end position="115"/>
    </location>
</feature>
<dbReference type="InterPro" id="IPR012677">
    <property type="entry name" value="Nucleotide-bd_a/b_plait_sf"/>
</dbReference>
<dbReference type="Gene3D" id="3.30.70.330">
    <property type="match status" value="1"/>
</dbReference>
<gene>
    <name evidence="2" type="ORF">PGO_140690</name>
</gene>
<protein>
    <submittedName>
        <fullName evidence="2">Uncharacterized protein</fullName>
    </submittedName>
</protein>
<evidence type="ECO:0000313" key="3">
    <source>
        <dbReference type="Proteomes" id="UP000195521"/>
    </source>
</evidence>
<reference evidence="3" key="1">
    <citation type="submission" date="2017-04" db="EMBL/GenBank/DDBJ databases">
        <title>Plasmodium gonderi genome.</title>
        <authorList>
            <person name="Arisue N."/>
            <person name="Honma H."/>
            <person name="Kawai S."/>
            <person name="Tougan T."/>
            <person name="Tanabe K."/>
            <person name="Horii T."/>
        </authorList>
    </citation>
    <scope>NUCLEOTIDE SEQUENCE [LARGE SCALE GENOMIC DNA]</scope>
    <source>
        <strain evidence="3">ATCC 30045</strain>
    </source>
</reference>
<proteinExistence type="predicted"/>
<evidence type="ECO:0000313" key="2">
    <source>
        <dbReference type="EMBL" id="GAW83275.1"/>
    </source>
</evidence>
<dbReference type="SUPFAM" id="SSF54928">
    <property type="entry name" value="RNA-binding domain, RBD"/>
    <property type="match status" value="1"/>
</dbReference>
<accession>A0A1Y1JPA3</accession>
<evidence type="ECO:0000256" key="1">
    <source>
        <dbReference type="SAM" id="MobiDB-lite"/>
    </source>
</evidence>
<feature type="compositionally biased region" description="Basic and acidic residues" evidence="1">
    <location>
        <begin position="142"/>
        <end position="161"/>
    </location>
</feature>
<keyword evidence="3" id="KW-1185">Reference proteome</keyword>
<feature type="compositionally biased region" description="Acidic residues" evidence="1">
    <location>
        <begin position="22"/>
        <end position="32"/>
    </location>
</feature>
<dbReference type="EMBL" id="BDQF01000015">
    <property type="protein sequence ID" value="GAW83275.1"/>
    <property type="molecule type" value="Genomic_DNA"/>
</dbReference>
<dbReference type="Proteomes" id="UP000195521">
    <property type="component" value="Unassembled WGS sequence"/>
</dbReference>
<comment type="caution">
    <text evidence="2">The sequence shown here is derived from an EMBL/GenBank/DDBJ whole genome shotgun (WGS) entry which is preliminary data.</text>
</comment>
<name>A0A1Y1JPA3_PLAGO</name>
<dbReference type="GO" id="GO:0003676">
    <property type="term" value="F:nucleic acid binding"/>
    <property type="evidence" value="ECO:0007669"/>
    <property type="project" value="InterPro"/>
</dbReference>